<name>A0ABT0GQ82_9HYPH</name>
<sequence>MPHQDYVAAPSDGCAWITGASSGIGRQLALDLAKDGWTVAATARSESALQDLARQSEALTGSIHPYPGDVSDTALMAQHCAGIEEELGGLSLLVANAGIYLPQDGLNGDVEAYRKSFDVNLMGTVNVLLPVIDRMKQAGKGQIGVVSSVAGYGGLPTSAAYGATKAGLINLVESLKFDLDLAGIRIQLINPGFVDTPATRSNPFPMPDLMSVEHAASEILRGLQDSSRFEIAFPRRFVRRLKLLQLLPYGAYFALLKRTTGWNKKRAG</sequence>
<dbReference type="Proteomes" id="UP001431221">
    <property type="component" value="Unassembled WGS sequence"/>
</dbReference>
<evidence type="ECO:0000256" key="2">
    <source>
        <dbReference type="ARBA" id="ARBA00023002"/>
    </source>
</evidence>
<accession>A0ABT0GQ82</accession>
<evidence type="ECO:0000256" key="3">
    <source>
        <dbReference type="RuleBase" id="RU000363"/>
    </source>
</evidence>
<dbReference type="Pfam" id="PF00106">
    <property type="entry name" value="adh_short"/>
    <property type="match status" value="1"/>
</dbReference>
<dbReference type="PRINTS" id="PR00080">
    <property type="entry name" value="SDRFAMILY"/>
</dbReference>
<dbReference type="PRINTS" id="PR00081">
    <property type="entry name" value="GDHRDH"/>
</dbReference>
<evidence type="ECO:0000256" key="1">
    <source>
        <dbReference type="ARBA" id="ARBA00006484"/>
    </source>
</evidence>
<dbReference type="SUPFAM" id="SSF51735">
    <property type="entry name" value="NAD(P)-binding Rossmann-fold domains"/>
    <property type="match status" value="1"/>
</dbReference>
<comment type="similarity">
    <text evidence="1 3">Belongs to the short-chain dehydrogenases/reductases (SDR) family.</text>
</comment>
<proteinExistence type="inferred from homology"/>
<dbReference type="Gene3D" id="3.40.50.720">
    <property type="entry name" value="NAD(P)-binding Rossmann-like Domain"/>
    <property type="match status" value="1"/>
</dbReference>
<evidence type="ECO:0000313" key="5">
    <source>
        <dbReference type="Proteomes" id="UP001431221"/>
    </source>
</evidence>
<protein>
    <submittedName>
        <fullName evidence="4">SDR family NAD(P)-dependent oxidoreductase</fullName>
    </submittedName>
</protein>
<keyword evidence="5" id="KW-1185">Reference proteome</keyword>
<dbReference type="PANTHER" id="PTHR44196:SF1">
    <property type="entry name" value="DEHYDROGENASE_REDUCTASE SDR FAMILY MEMBER 7B"/>
    <property type="match status" value="1"/>
</dbReference>
<reference evidence="4" key="1">
    <citation type="submission" date="2022-04" db="EMBL/GenBank/DDBJ databases">
        <title>Roseibium sp. CAU 1639 isolated from mud.</title>
        <authorList>
            <person name="Kim W."/>
        </authorList>
    </citation>
    <scope>NUCLEOTIDE SEQUENCE</scope>
    <source>
        <strain evidence="4">CAU 1639</strain>
    </source>
</reference>
<dbReference type="EMBL" id="JALNMJ010000002">
    <property type="protein sequence ID" value="MCK7611579.1"/>
    <property type="molecule type" value="Genomic_DNA"/>
</dbReference>
<evidence type="ECO:0000313" key="4">
    <source>
        <dbReference type="EMBL" id="MCK7611579.1"/>
    </source>
</evidence>
<organism evidence="4 5">
    <name type="scientific">Roseibium sediminicola</name>
    <dbReference type="NCBI Taxonomy" id="2933272"/>
    <lineage>
        <taxon>Bacteria</taxon>
        <taxon>Pseudomonadati</taxon>
        <taxon>Pseudomonadota</taxon>
        <taxon>Alphaproteobacteria</taxon>
        <taxon>Hyphomicrobiales</taxon>
        <taxon>Stappiaceae</taxon>
        <taxon>Roseibium</taxon>
    </lineage>
</organism>
<dbReference type="InterPro" id="IPR002347">
    <property type="entry name" value="SDR_fam"/>
</dbReference>
<keyword evidence="2" id="KW-0560">Oxidoreductase</keyword>
<gene>
    <name evidence="4" type="ORF">M0H32_05360</name>
</gene>
<dbReference type="InterPro" id="IPR036291">
    <property type="entry name" value="NAD(P)-bd_dom_sf"/>
</dbReference>
<dbReference type="RefSeq" id="WP_248151701.1">
    <property type="nucleotide sequence ID" value="NZ_JALNMJ010000002.1"/>
</dbReference>
<comment type="caution">
    <text evidence="4">The sequence shown here is derived from an EMBL/GenBank/DDBJ whole genome shotgun (WGS) entry which is preliminary data.</text>
</comment>
<dbReference type="PANTHER" id="PTHR44196">
    <property type="entry name" value="DEHYDROGENASE/REDUCTASE SDR FAMILY MEMBER 7B"/>
    <property type="match status" value="1"/>
</dbReference>